<feature type="coiled-coil region" evidence="1">
    <location>
        <begin position="86"/>
        <end position="124"/>
    </location>
</feature>
<dbReference type="RefSeq" id="WP_014792973.1">
    <property type="nucleotide sequence ID" value="NC_018017.1"/>
</dbReference>
<dbReference type="EMBL" id="CP003348">
    <property type="protein sequence ID" value="AFL99481.1"/>
    <property type="molecule type" value="Genomic_DNA"/>
</dbReference>
<sequence>MTNNLRQELEQEIELAKMMAADIDKVYKKYAKAALQAQQDRLYKIRAEKYKGYSTEAELHNAYGYGEITIDEYDEGRDFLAALEARESQMSLIEKHRKNLKEIRDNWKGTVIELQRELDELNGEKKEKQPKLNAFERLEQERHTERLAALQLQESLGSVIK</sequence>
<evidence type="ECO:0000313" key="2">
    <source>
        <dbReference type="EMBL" id="AFL99481.1"/>
    </source>
</evidence>
<name>I4A697_DESDJ</name>
<reference evidence="2 3" key="2">
    <citation type="journal article" date="2015" name="J. Bacteriol.">
        <title>Genomic, proteomic, and biochemical analysis of the organohalide respiratory pathway in Desulfitobacterium dehalogenans.</title>
        <authorList>
            <person name="Kruse T."/>
            <person name="van de Pas B.A."/>
            <person name="Atteia A."/>
            <person name="Krab K."/>
            <person name="Hagen W.R."/>
            <person name="Goodwin L."/>
            <person name="Chain P."/>
            <person name="Boeren S."/>
            <person name="Maphosa F."/>
            <person name="Schraa G."/>
            <person name="de Vos W.M."/>
            <person name="van der Oost J."/>
            <person name="Smidt H."/>
            <person name="Stams A.J."/>
        </authorList>
    </citation>
    <scope>NUCLEOTIDE SEQUENCE [LARGE SCALE GENOMIC DNA]</scope>
    <source>
        <strain evidence="3">ATCC 51507 / DSM 9161 / JW/IU-DC1</strain>
    </source>
</reference>
<dbReference type="HOGENOM" id="CLU_1641034_0_0_9"/>
<organism evidence="2 3">
    <name type="scientific">Desulfitobacterium dehalogenans (strain ATCC 51507 / DSM 9161 / JW/IU-DC1)</name>
    <dbReference type="NCBI Taxonomy" id="756499"/>
    <lineage>
        <taxon>Bacteria</taxon>
        <taxon>Bacillati</taxon>
        <taxon>Bacillota</taxon>
        <taxon>Clostridia</taxon>
        <taxon>Eubacteriales</taxon>
        <taxon>Desulfitobacteriaceae</taxon>
        <taxon>Desulfitobacterium</taxon>
    </lineage>
</organism>
<dbReference type="Proteomes" id="UP000006053">
    <property type="component" value="Chromosome"/>
</dbReference>
<dbReference type="KEGG" id="ddh:Desde_1048"/>
<protein>
    <submittedName>
        <fullName evidence="2">Uncharacterized protein</fullName>
    </submittedName>
</protein>
<evidence type="ECO:0000256" key="1">
    <source>
        <dbReference type="SAM" id="Coils"/>
    </source>
</evidence>
<dbReference type="AlphaFoldDB" id="I4A697"/>
<keyword evidence="1" id="KW-0175">Coiled coil</keyword>
<proteinExistence type="predicted"/>
<reference evidence="3" key="1">
    <citation type="submission" date="2012-06" db="EMBL/GenBank/DDBJ databases">
        <title>Complete sequence of Desulfitobacterium dehalogenans ATCC 51507.</title>
        <authorList>
            <person name="Lucas S."/>
            <person name="Han J."/>
            <person name="Lapidus A."/>
            <person name="Cheng J.-F."/>
            <person name="Goodwin L."/>
            <person name="Pitluck S."/>
            <person name="Peters L."/>
            <person name="Ovchinnikova G."/>
            <person name="Teshima H."/>
            <person name="Detter J.C."/>
            <person name="Han C."/>
            <person name="Tapia R."/>
            <person name="Land M."/>
            <person name="Hauser L."/>
            <person name="Kyrpides N."/>
            <person name="Ivanova N."/>
            <person name="Pagani I."/>
            <person name="Kruse T."/>
            <person name="de Vos W.M."/>
            <person name="Smidt H."/>
            <person name="Woyke T."/>
        </authorList>
    </citation>
    <scope>NUCLEOTIDE SEQUENCE [LARGE SCALE GENOMIC DNA]</scope>
    <source>
        <strain evidence="3">ATCC 51507 / DSM 9161 / JW/IU-DC1</strain>
    </source>
</reference>
<dbReference type="STRING" id="756499.Desde_1048"/>
<accession>I4A697</accession>
<evidence type="ECO:0000313" key="3">
    <source>
        <dbReference type="Proteomes" id="UP000006053"/>
    </source>
</evidence>
<gene>
    <name evidence="2" type="ordered locus">Desde_1048</name>
</gene>
<keyword evidence="3" id="KW-1185">Reference proteome</keyword>